<dbReference type="CDD" id="cd07036">
    <property type="entry name" value="TPP_PYR_E1-PDHc-beta_like"/>
    <property type="match status" value="1"/>
</dbReference>
<dbReference type="PANTHER" id="PTHR43257">
    <property type="entry name" value="PYRUVATE DEHYDROGENASE E1 COMPONENT BETA SUBUNIT"/>
    <property type="match status" value="1"/>
</dbReference>
<reference evidence="5" key="1">
    <citation type="submission" date="2020-05" db="EMBL/GenBank/DDBJ databases">
        <authorList>
            <person name="Chiriac C."/>
            <person name="Salcher M."/>
            <person name="Ghai R."/>
            <person name="Kavagutti S V."/>
        </authorList>
    </citation>
    <scope>NUCLEOTIDE SEQUENCE</scope>
</reference>
<protein>
    <submittedName>
        <fullName evidence="5">Unannotated protein</fullName>
    </submittedName>
</protein>
<dbReference type="FunFam" id="3.40.50.970:FF:000001">
    <property type="entry name" value="Pyruvate dehydrogenase E1 beta subunit"/>
    <property type="match status" value="1"/>
</dbReference>
<dbReference type="SUPFAM" id="SSF52922">
    <property type="entry name" value="TK C-terminal domain-like"/>
    <property type="match status" value="1"/>
</dbReference>
<evidence type="ECO:0000313" key="5">
    <source>
        <dbReference type="EMBL" id="CAB4573905.1"/>
    </source>
</evidence>
<comment type="cofactor">
    <cofactor evidence="1">
        <name>thiamine diphosphate</name>
        <dbReference type="ChEBI" id="CHEBI:58937"/>
    </cofactor>
</comment>
<keyword evidence="3" id="KW-0786">Thiamine pyrophosphate</keyword>
<proteinExistence type="predicted"/>
<dbReference type="SMART" id="SM00861">
    <property type="entry name" value="Transket_pyr"/>
    <property type="match status" value="1"/>
</dbReference>
<sequence length="339" mass="36153">MQSDSAVTSETELRYIQAVNAALRWSMEHVPESVIFGEDVAIPGGPFGSSKGLYEDFGVKRIFDTPISEQGFLGMALGAAMTGLRPIVEIMYVDFAFVAMDQIVNQIATAHYASNGTYRAPLVIRSQQGYSVGSCAQHSHSAEAYFAHTPGLRIAIPSTPNDVYQMLRTAVLSDDPVIVLEARQLYADKGVVELDSPVEKMGGSRVVRPGKDVTIVTWGTMVGKALVAATELSADGVEAEVIDLRWLAPLDMGPVTQSLKQTGRVVIAHEANLTGGFGAEIAARIGEEAFGDLRAPVVRVGAPDVHMPAAPALQEAVIPVVADIVRAVRQAREGDGVVR</sequence>
<dbReference type="InterPro" id="IPR033248">
    <property type="entry name" value="Transketolase_C"/>
</dbReference>
<feature type="domain" description="Transketolase-like pyrimidine-binding" evidence="4">
    <location>
        <begin position="13"/>
        <end position="188"/>
    </location>
</feature>
<organism evidence="5">
    <name type="scientific">freshwater metagenome</name>
    <dbReference type="NCBI Taxonomy" id="449393"/>
    <lineage>
        <taxon>unclassified sequences</taxon>
        <taxon>metagenomes</taxon>
        <taxon>ecological metagenomes</taxon>
    </lineage>
</organism>
<dbReference type="PANTHER" id="PTHR43257:SF2">
    <property type="entry name" value="PYRUVATE DEHYDROGENASE E1 COMPONENT SUBUNIT BETA"/>
    <property type="match status" value="1"/>
</dbReference>
<dbReference type="InterPro" id="IPR009014">
    <property type="entry name" value="Transketo_C/PFOR_II"/>
</dbReference>
<dbReference type="AlphaFoldDB" id="A0A6J6EF74"/>
<dbReference type="Pfam" id="PF02780">
    <property type="entry name" value="Transketolase_C"/>
    <property type="match status" value="1"/>
</dbReference>
<dbReference type="Gene3D" id="3.40.50.970">
    <property type="match status" value="1"/>
</dbReference>
<dbReference type="Pfam" id="PF02779">
    <property type="entry name" value="Transket_pyr"/>
    <property type="match status" value="1"/>
</dbReference>
<dbReference type="GO" id="GO:0016491">
    <property type="term" value="F:oxidoreductase activity"/>
    <property type="evidence" value="ECO:0007669"/>
    <property type="project" value="UniProtKB-KW"/>
</dbReference>
<dbReference type="EMBL" id="CAEZTM010000040">
    <property type="protein sequence ID" value="CAB4573905.1"/>
    <property type="molecule type" value="Genomic_DNA"/>
</dbReference>
<evidence type="ECO:0000256" key="2">
    <source>
        <dbReference type="ARBA" id="ARBA00023002"/>
    </source>
</evidence>
<dbReference type="FunFam" id="3.40.50.920:FF:000001">
    <property type="entry name" value="Pyruvate dehydrogenase E1 beta subunit"/>
    <property type="match status" value="1"/>
</dbReference>
<keyword evidence="2" id="KW-0560">Oxidoreductase</keyword>
<dbReference type="Gene3D" id="3.40.50.920">
    <property type="match status" value="1"/>
</dbReference>
<evidence type="ECO:0000256" key="1">
    <source>
        <dbReference type="ARBA" id="ARBA00001964"/>
    </source>
</evidence>
<dbReference type="SUPFAM" id="SSF52518">
    <property type="entry name" value="Thiamin diphosphate-binding fold (THDP-binding)"/>
    <property type="match status" value="1"/>
</dbReference>
<gene>
    <name evidence="5" type="ORF">UFOPK1684_00922</name>
</gene>
<evidence type="ECO:0000259" key="4">
    <source>
        <dbReference type="SMART" id="SM00861"/>
    </source>
</evidence>
<accession>A0A6J6EF74</accession>
<evidence type="ECO:0000256" key="3">
    <source>
        <dbReference type="ARBA" id="ARBA00023052"/>
    </source>
</evidence>
<dbReference type="InterPro" id="IPR029061">
    <property type="entry name" value="THDP-binding"/>
</dbReference>
<dbReference type="InterPro" id="IPR005475">
    <property type="entry name" value="Transketolase-like_Pyr-bd"/>
</dbReference>
<name>A0A6J6EF74_9ZZZZ</name>